<dbReference type="EMBL" id="CP158165">
    <property type="protein sequence ID" value="XBV26527.1"/>
    <property type="molecule type" value="Genomic_DNA"/>
</dbReference>
<name>A0AAU7TIF2_9ACTN</name>
<protein>
    <submittedName>
        <fullName evidence="1">Uncharacterized protein</fullName>
    </submittedName>
</protein>
<accession>A0AAU7TIF2</accession>
<dbReference type="AlphaFoldDB" id="A0AAU7TIF2"/>
<reference evidence="1" key="1">
    <citation type="submission" date="2024-06" db="EMBL/GenBank/DDBJ databases">
        <title>Kribbella sp. strain HUAS MG21 genome sequences.</title>
        <authorList>
            <person name="Mo P."/>
        </authorList>
    </citation>
    <scope>NUCLEOTIDE SEQUENCE</scope>
    <source>
        <strain evidence="1">HUAS MG21</strain>
    </source>
</reference>
<gene>
    <name evidence="1" type="ORF">ABN611_08870</name>
</gene>
<proteinExistence type="predicted"/>
<evidence type="ECO:0000313" key="1">
    <source>
        <dbReference type="EMBL" id="XBV26527.1"/>
    </source>
</evidence>
<dbReference type="RefSeq" id="WP_350279325.1">
    <property type="nucleotide sequence ID" value="NZ_CP158165.1"/>
</dbReference>
<organism evidence="1">
    <name type="scientific">Kribbella sp. HUAS MG21</name>
    <dbReference type="NCBI Taxonomy" id="3160966"/>
    <lineage>
        <taxon>Bacteria</taxon>
        <taxon>Bacillati</taxon>
        <taxon>Actinomycetota</taxon>
        <taxon>Actinomycetes</taxon>
        <taxon>Propionibacteriales</taxon>
        <taxon>Kribbellaceae</taxon>
        <taxon>Kribbella</taxon>
    </lineage>
</organism>
<sequence>MREYTGTLVRAVDSSVDVSALCSYAAQDQLAYPLLSGVDPYDDTIFNARQAAVLSMELASLAAEAPDESLRMAAVELLSLAALLEVQPGRPHHRRLLFIGD</sequence>